<comment type="caution">
    <text evidence="2">The sequence shown here is derived from an EMBL/GenBank/DDBJ whole genome shotgun (WGS) entry which is preliminary data.</text>
</comment>
<proteinExistence type="predicted"/>
<dbReference type="InterPro" id="IPR025868">
    <property type="entry name" value="Zn_ribbon_dom_put"/>
</dbReference>
<evidence type="ECO:0000313" key="3">
    <source>
        <dbReference type="Proteomes" id="UP000775877"/>
    </source>
</evidence>
<dbReference type="Proteomes" id="UP000775877">
    <property type="component" value="Unassembled WGS sequence"/>
</dbReference>
<name>A0A955L2E7_9BACT</name>
<evidence type="ECO:0000259" key="1">
    <source>
        <dbReference type="Pfam" id="PF12674"/>
    </source>
</evidence>
<reference evidence="2" key="1">
    <citation type="submission" date="2020-04" db="EMBL/GenBank/DDBJ databases">
        <authorList>
            <person name="Zhang T."/>
        </authorList>
    </citation>
    <scope>NUCLEOTIDE SEQUENCE</scope>
    <source>
        <strain evidence="2">HKST-UBA13</strain>
    </source>
</reference>
<gene>
    <name evidence="2" type="ORF">KC678_05295</name>
</gene>
<evidence type="ECO:0000313" key="2">
    <source>
        <dbReference type="EMBL" id="MCA9381655.1"/>
    </source>
</evidence>
<sequence>MEKQCQSCGMPLKDNQGAEADGSLNSMYCNLCYKDGSFCNPNASKEEMKLIVNNALKEKGWIAPLRWVALLQIPTLKRWRK</sequence>
<organism evidence="2 3">
    <name type="scientific">Candidatus Dojkabacteria bacterium</name>
    <dbReference type="NCBI Taxonomy" id="2099670"/>
    <lineage>
        <taxon>Bacteria</taxon>
        <taxon>Candidatus Dojkabacteria</taxon>
    </lineage>
</organism>
<dbReference type="AlphaFoldDB" id="A0A955L2E7"/>
<feature type="domain" description="Putative zinc ribbon" evidence="1">
    <location>
        <begin position="5"/>
        <end position="80"/>
    </location>
</feature>
<dbReference type="EMBL" id="JAGQLJ010000153">
    <property type="protein sequence ID" value="MCA9381655.1"/>
    <property type="molecule type" value="Genomic_DNA"/>
</dbReference>
<reference evidence="2" key="2">
    <citation type="journal article" date="2021" name="Microbiome">
        <title>Successional dynamics and alternative stable states in a saline activated sludge microbial community over 9 years.</title>
        <authorList>
            <person name="Wang Y."/>
            <person name="Ye J."/>
            <person name="Ju F."/>
            <person name="Liu L."/>
            <person name="Boyd J.A."/>
            <person name="Deng Y."/>
            <person name="Parks D.H."/>
            <person name="Jiang X."/>
            <person name="Yin X."/>
            <person name="Woodcroft B.J."/>
            <person name="Tyson G.W."/>
            <person name="Hugenholtz P."/>
            <person name="Polz M.F."/>
            <person name="Zhang T."/>
        </authorList>
    </citation>
    <scope>NUCLEOTIDE SEQUENCE</scope>
    <source>
        <strain evidence="2">HKST-UBA13</strain>
    </source>
</reference>
<accession>A0A955L2E7</accession>
<protein>
    <submittedName>
        <fullName evidence="2">Zinc ribbon domain-containing protein</fullName>
    </submittedName>
</protein>
<dbReference type="Pfam" id="PF12674">
    <property type="entry name" value="Zn_ribbon_2"/>
    <property type="match status" value="1"/>
</dbReference>